<reference evidence="9" key="1">
    <citation type="submission" date="2020-01" db="EMBL/GenBank/DDBJ databases">
        <authorList>
            <consortium name="DOE Joint Genome Institute"/>
            <person name="Haridas S."/>
            <person name="Albert R."/>
            <person name="Binder M."/>
            <person name="Bloem J."/>
            <person name="Labutti K."/>
            <person name="Salamov A."/>
            <person name="Andreopoulos B."/>
            <person name="Baker S.E."/>
            <person name="Barry K."/>
            <person name="Bills G."/>
            <person name="Bluhm B.H."/>
            <person name="Cannon C."/>
            <person name="Castanera R."/>
            <person name="Culley D.E."/>
            <person name="Daum C."/>
            <person name="Ezra D."/>
            <person name="Gonzalez J.B."/>
            <person name="Henrissat B."/>
            <person name="Kuo A."/>
            <person name="Liang C."/>
            <person name="Lipzen A."/>
            <person name="Lutzoni F."/>
            <person name="Magnuson J."/>
            <person name="Mondo S."/>
            <person name="Nolan M."/>
            <person name="Ohm R."/>
            <person name="Pangilinan J."/>
            <person name="Park H.-J."/>
            <person name="Ramirez L."/>
            <person name="Alfaro M."/>
            <person name="Sun H."/>
            <person name="Tritt A."/>
            <person name="Yoshinaga Y."/>
            <person name="Zwiers L.-H."/>
            <person name="Turgeon B.G."/>
            <person name="Goodwin S.B."/>
            <person name="Spatafora J.W."/>
            <person name="Crous P.W."/>
            <person name="Grigoriev I.V."/>
        </authorList>
    </citation>
    <scope>NUCLEOTIDE SEQUENCE</scope>
    <source>
        <strain evidence="9">P77</strain>
    </source>
</reference>
<protein>
    <recommendedName>
        <fullName evidence="8">GH16 domain-containing protein</fullName>
    </recommendedName>
</protein>
<evidence type="ECO:0000256" key="5">
    <source>
        <dbReference type="ARBA" id="ARBA00093308"/>
    </source>
</evidence>
<evidence type="ECO:0000256" key="6">
    <source>
        <dbReference type="SAM" id="MobiDB-lite"/>
    </source>
</evidence>
<dbReference type="InterPro" id="IPR013320">
    <property type="entry name" value="ConA-like_dom_sf"/>
</dbReference>
<evidence type="ECO:0000313" key="10">
    <source>
        <dbReference type="Proteomes" id="UP000800040"/>
    </source>
</evidence>
<dbReference type="GO" id="GO:0031505">
    <property type="term" value="P:fungal-type cell wall organization"/>
    <property type="evidence" value="ECO:0007669"/>
    <property type="project" value="TreeGrafter"/>
</dbReference>
<dbReference type="Pfam" id="PF00722">
    <property type="entry name" value="Glyco_hydro_16"/>
    <property type="match status" value="1"/>
</dbReference>
<evidence type="ECO:0000256" key="7">
    <source>
        <dbReference type="SAM" id="SignalP"/>
    </source>
</evidence>
<dbReference type="FunFam" id="2.60.120.200:FF:000159">
    <property type="entry name" value="Glycosidase"/>
    <property type="match status" value="1"/>
</dbReference>
<keyword evidence="10" id="KW-1185">Reference proteome</keyword>
<dbReference type="GO" id="GO:0005975">
    <property type="term" value="P:carbohydrate metabolic process"/>
    <property type="evidence" value="ECO:0007669"/>
    <property type="project" value="InterPro"/>
</dbReference>
<dbReference type="PANTHER" id="PTHR10963:SF22">
    <property type="entry name" value="GLYCOSIDASE CRH2-RELATED"/>
    <property type="match status" value="1"/>
</dbReference>
<keyword evidence="2" id="KW-0378">Hydrolase</keyword>
<dbReference type="SUPFAM" id="SSF49899">
    <property type="entry name" value="Concanavalin A-like lectins/glucanases"/>
    <property type="match status" value="1"/>
</dbReference>
<dbReference type="GO" id="GO:0004553">
    <property type="term" value="F:hydrolase activity, hydrolyzing O-glycosyl compounds"/>
    <property type="evidence" value="ECO:0007669"/>
    <property type="project" value="InterPro"/>
</dbReference>
<accession>A0A6A5KFR8</accession>
<organism evidence="9 10">
    <name type="scientific">Decorospora gaudefroyi</name>
    <dbReference type="NCBI Taxonomy" id="184978"/>
    <lineage>
        <taxon>Eukaryota</taxon>
        <taxon>Fungi</taxon>
        <taxon>Dikarya</taxon>
        <taxon>Ascomycota</taxon>
        <taxon>Pezizomycotina</taxon>
        <taxon>Dothideomycetes</taxon>
        <taxon>Pleosporomycetidae</taxon>
        <taxon>Pleosporales</taxon>
        <taxon>Pleosporineae</taxon>
        <taxon>Pleosporaceae</taxon>
        <taxon>Decorospora</taxon>
    </lineage>
</organism>
<feature type="compositionally biased region" description="Low complexity" evidence="6">
    <location>
        <begin position="378"/>
        <end position="397"/>
    </location>
</feature>
<dbReference type="OrthoDB" id="4781at2759"/>
<proteinExistence type="inferred from homology"/>
<feature type="region of interest" description="Disordered" evidence="6">
    <location>
        <begin position="339"/>
        <end position="429"/>
    </location>
</feature>
<gene>
    <name evidence="9" type="ORF">BDW02DRAFT_519554</name>
</gene>
<evidence type="ECO:0000256" key="3">
    <source>
        <dbReference type="ARBA" id="ARBA00023295"/>
    </source>
</evidence>
<feature type="chain" id="PRO_5025589167" description="GH16 domain-containing protein" evidence="7">
    <location>
        <begin position="22"/>
        <end position="450"/>
    </location>
</feature>
<dbReference type="EMBL" id="ML975265">
    <property type="protein sequence ID" value="KAF1837105.1"/>
    <property type="molecule type" value="Genomic_DNA"/>
</dbReference>
<dbReference type="Proteomes" id="UP000800040">
    <property type="component" value="Unassembled WGS sequence"/>
</dbReference>
<evidence type="ECO:0000256" key="2">
    <source>
        <dbReference type="ARBA" id="ARBA00022801"/>
    </source>
</evidence>
<dbReference type="InterPro" id="IPR050546">
    <property type="entry name" value="Glycosyl_Hydrlase_16"/>
</dbReference>
<sequence>MVRGALSAVFAAAALVGTALAGAKCTKDSHCPEDSPCCSLYGDCGVGAFCLGGCDPTMSHSLDSCVPGPVCKSGKYSLDTLDDVQTIDKYLGDSSKINWQSQGKPTIYTDPKGQKSTLLTMAKGTVGTLLASTHYVWYGKICSRLSTAQGAGVVTAFILMSDVKDEIDFEWVGVDTGHVQSNFYSQGVTVYTNGENLTVPNGNTVEEMHHYCLDWKEDSLTWSINDIDRRTLYRNETWNETAGRWDYPQTPARIMLSLWPAGLPSNAKGTIEWAGGEIDWDSPYMTNGYYAARFSEVTVECYDPPPQAQIKGKKTYKYTDEAGTNNTVAITDDEIILGSLLGTGEDPGEPSKSDSQSTETVAMVPGGNPGGGAGNKVAETAAAQADNGAAQPTSGSSGSTGSGGDTSSGSVFDQGNTGGTGAGSTVQPSLGRIGGSAFAIVVAVLGLVAL</sequence>
<name>A0A6A5KFR8_9PLEO</name>
<dbReference type="GO" id="GO:0009277">
    <property type="term" value="C:fungal-type cell wall"/>
    <property type="evidence" value="ECO:0007669"/>
    <property type="project" value="UniProtKB-ARBA"/>
</dbReference>
<dbReference type="PANTHER" id="PTHR10963">
    <property type="entry name" value="GLYCOSYL HYDROLASE-RELATED"/>
    <property type="match status" value="1"/>
</dbReference>
<comment type="similarity">
    <text evidence="4">Belongs to the glycosyl hydrolase 16 family. CRH1 subfamily.</text>
</comment>
<keyword evidence="3" id="KW-0326">Glycosidase</keyword>
<dbReference type="PROSITE" id="PS51762">
    <property type="entry name" value="GH16_2"/>
    <property type="match status" value="1"/>
</dbReference>
<evidence type="ECO:0000259" key="8">
    <source>
        <dbReference type="PROSITE" id="PS51762"/>
    </source>
</evidence>
<dbReference type="InterPro" id="IPR000757">
    <property type="entry name" value="Beta-glucanase-like"/>
</dbReference>
<dbReference type="CDD" id="cd02183">
    <property type="entry name" value="GH16_fungal_CRH1_transglycosylase"/>
    <property type="match status" value="1"/>
</dbReference>
<evidence type="ECO:0000256" key="4">
    <source>
        <dbReference type="ARBA" id="ARBA00038074"/>
    </source>
</evidence>
<dbReference type="AlphaFoldDB" id="A0A6A5KFR8"/>
<dbReference type="GO" id="GO:0016757">
    <property type="term" value="F:glycosyltransferase activity"/>
    <property type="evidence" value="ECO:0007669"/>
    <property type="project" value="TreeGrafter"/>
</dbReference>
<comment type="function">
    <text evidence="5">Dual chitinase/transglycosylase that plays a role in cell wall architecture. Chitinase and transglycosylase activities are coupled. Required for the polysaccharide cross-linking at the septa and the cell wall. More specifically, transfers chitin to 1,6-beta-glucan in the cell wall.</text>
</comment>
<dbReference type="Gene3D" id="2.60.120.200">
    <property type="match status" value="1"/>
</dbReference>
<evidence type="ECO:0000313" key="9">
    <source>
        <dbReference type="EMBL" id="KAF1837105.1"/>
    </source>
</evidence>
<evidence type="ECO:0000256" key="1">
    <source>
        <dbReference type="ARBA" id="ARBA00022729"/>
    </source>
</evidence>
<keyword evidence="1 7" id="KW-0732">Signal</keyword>
<feature type="domain" description="GH16" evidence="8">
    <location>
        <begin position="61"/>
        <end position="282"/>
    </location>
</feature>
<feature type="signal peptide" evidence="7">
    <location>
        <begin position="1"/>
        <end position="21"/>
    </location>
</feature>